<name>A0A8S0W7C0_CYCAE</name>
<dbReference type="PROSITE" id="PS50829">
    <property type="entry name" value="GYF"/>
    <property type="match status" value="1"/>
</dbReference>
<feature type="region of interest" description="Disordered" evidence="1">
    <location>
        <begin position="843"/>
        <end position="945"/>
    </location>
</feature>
<evidence type="ECO:0000313" key="3">
    <source>
        <dbReference type="EMBL" id="CAA7259986.1"/>
    </source>
</evidence>
<feature type="domain" description="GYF" evidence="2">
    <location>
        <begin position="350"/>
        <end position="406"/>
    </location>
</feature>
<keyword evidence="4" id="KW-1185">Reference proteome</keyword>
<feature type="compositionally biased region" description="Pro residues" evidence="1">
    <location>
        <begin position="23"/>
        <end position="32"/>
    </location>
</feature>
<evidence type="ECO:0000256" key="1">
    <source>
        <dbReference type="SAM" id="MobiDB-lite"/>
    </source>
</evidence>
<dbReference type="Gene3D" id="3.30.1490.40">
    <property type="match status" value="1"/>
</dbReference>
<dbReference type="SMART" id="SM00444">
    <property type="entry name" value="GYF"/>
    <property type="match status" value="1"/>
</dbReference>
<feature type="region of interest" description="Disordered" evidence="1">
    <location>
        <begin position="468"/>
        <end position="496"/>
    </location>
</feature>
<dbReference type="InterPro" id="IPR003169">
    <property type="entry name" value="GYF"/>
</dbReference>
<feature type="region of interest" description="Disordered" evidence="1">
    <location>
        <begin position="1132"/>
        <end position="1153"/>
    </location>
</feature>
<dbReference type="SUPFAM" id="SSF55277">
    <property type="entry name" value="GYF domain"/>
    <property type="match status" value="1"/>
</dbReference>
<feature type="compositionally biased region" description="Basic residues" evidence="1">
    <location>
        <begin position="1144"/>
        <end position="1153"/>
    </location>
</feature>
<dbReference type="InterPro" id="IPR051640">
    <property type="entry name" value="GRB10-interact_GYF"/>
</dbReference>
<feature type="region of interest" description="Disordered" evidence="1">
    <location>
        <begin position="818"/>
        <end position="837"/>
    </location>
</feature>
<dbReference type="CDD" id="cd00072">
    <property type="entry name" value="GYF"/>
    <property type="match status" value="1"/>
</dbReference>
<protein>
    <recommendedName>
        <fullName evidence="2">GYF domain-containing protein</fullName>
    </recommendedName>
</protein>
<dbReference type="AlphaFoldDB" id="A0A8S0W7C0"/>
<sequence length="1153" mass="123524">MSTTTMQFGPEWMRTKHQALPKSQPPPSPPPSNTANSGLSTYSALVSATPPASSDTADESHPFRYSKEDLLKIYQEGGGKGGLGLEVERWEGVVREAGVEPVSLRDMTEAEKKVRCGRLRAVYPLTQMQLFAGPINSELRRRPSQSMDYLSPLNTSGLDRPRLTHGNSATTNSPLRERFGAIKRRDSSGGSSDPTMLTIPRKPSLSALQGPTLSPREASPRTRVGYTPNFDGVLNSGESWVARRRASEASMKPANGQIREELDPGAKAGGILEEKEDESAGISRTHQADGSFLSSSSSPQILSAEPQLYVGTANNANNPNAFLLNGTSSAHSQPNHAEVGPPPGLVDLAAVEWSYKDPTGQVQGPFRADLMQKWFNDGYFSPDLPMKRTRYDTQWTTVEELINRVPNENIFLSPLNVLAPAQALESNHSLQNYGAPDNVFHEPFQPAPIRTLRSSALESYLASGSMHSDSPSSSFGASQFGNPSPDPSTFGGRDSRGFFTGGDAVNRMQGFSVQDPGSNLERRTTGHEYGHDQGPSFGNFIPERGIGLNGHGYNTLQDPWSIASTAPSSGFGGPREPVSSNQRLATFAHDALQGTFNQGVYPNDNFSAQRSGSGDMNFTRYDFVGQTFHAPQEQQQYASPMRDFNEERQTSNAFGYSPQIQHNVVAGIAVQSSWNNGADLSHVNQTVPDETTQLPLATASQINLTESRQSSELVPEALPQGEAAVTSNLTVGNLGHHNQQQEQLSNKLKKVSIESVEQSIPTPSESISVSEVSVPQPPIASAKASNKSTQASPVARAVPAPADAAAAAPSKLAWAIEEEGKKKKKRPGPAISLREIQEAEAKKLEGRKAAEREKERVARASATEAKEDVQPFTASWGLPTSQTGARSATIRETPVTPASPASAAPVWTTATKPPAAKKTMKEIQEEEKRKKAAAKEAATPAAPLKRAYAETTTKVLPAAQNGAWTTVGPNGKTSAAIAAPAKPAPPPQTSTTFTNTAASTSAPRASASPVQRAPNLALKTRPVPTKAEELFEAPSHDFLKWLSDSLKGLNSSVNVEEIVSMLLSFPLDPDSLTLEIISDTIYSNSTTLDGRRFASEFVAKRKADAALRAKGASGSKAPAKPVSIADVVKATPKPSQPEWGFKVVNKKKKGGRS</sequence>
<dbReference type="OrthoDB" id="6415790at2759"/>
<feature type="region of interest" description="Disordered" evidence="1">
    <location>
        <begin position="1"/>
        <end position="62"/>
    </location>
</feature>
<feature type="region of interest" description="Disordered" evidence="1">
    <location>
        <begin position="154"/>
        <end position="230"/>
    </location>
</feature>
<evidence type="ECO:0000313" key="4">
    <source>
        <dbReference type="Proteomes" id="UP000467700"/>
    </source>
</evidence>
<feature type="compositionally biased region" description="Polar residues" evidence="1">
    <location>
        <begin position="165"/>
        <end position="174"/>
    </location>
</feature>
<gene>
    <name evidence="3" type="ORF">AAE3_LOCUS1934</name>
</gene>
<feature type="compositionally biased region" description="Basic and acidic residues" evidence="1">
    <location>
        <begin position="175"/>
        <end position="187"/>
    </location>
</feature>
<feature type="compositionally biased region" description="Basic and acidic residues" evidence="1">
    <location>
        <begin position="843"/>
        <end position="869"/>
    </location>
</feature>
<feature type="compositionally biased region" description="Basic and acidic residues" evidence="1">
    <location>
        <begin position="919"/>
        <end position="929"/>
    </location>
</feature>
<accession>A0A8S0W7C0</accession>
<dbReference type="EMBL" id="CACVBS010000028">
    <property type="protein sequence ID" value="CAA7259986.1"/>
    <property type="molecule type" value="Genomic_DNA"/>
</dbReference>
<dbReference type="InterPro" id="IPR035445">
    <property type="entry name" value="GYF-like_dom_sf"/>
</dbReference>
<dbReference type="GO" id="GO:0005829">
    <property type="term" value="C:cytosol"/>
    <property type="evidence" value="ECO:0007669"/>
    <property type="project" value="TreeGrafter"/>
</dbReference>
<dbReference type="Proteomes" id="UP000467700">
    <property type="component" value="Unassembled WGS sequence"/>
</dbReference>
<feature type="compositionally biased region" description="Polar residues" evidence="1">
    <location>
        <begin position="33"/>
        <end position="55"/>
    </location>
</feature>
<evidence type="ECO:0000259" key="2">
    <source>
        <dbReference type="PROSITE" id="PS50829"/>
    </source>
</evidence>
<comment type="caution">
    <text evidence="3">The sequence shown here is derived from an EMBL/GenBank/DDBJ whole genome shotgun (WGS) entry which is preliminary data.</text>
</comment>
<feature type="region of interest" description="Disordered" evidence="1">
    <location>
        <begin position="974"/>
        <end position="1014"/>
    </location>
</feature>
<reference evidence="3 4" key="1">
    <citation type="submission" date="2020-01" db="EMBL/GenBank/DDBJ databases">
        <authorList>
            <person name="Gupta K D."/>
        </authorList>
    </citation>
    <scope>NUCLEOTIDE SEQUENCE [LARGE SCALE GENOMIC DNA]</scope>
</reference>
<proteinExistence type="predicted"/>
<feature type="compositionally biased region" description="Low complexity" evidence="1">
    <location>
        <begin position="893"/>
        <end position="917"/>
    </location>
</feature>
<organism evidence="3 4">
    <name type="scientific">Cyclocybe aegerita</name>
    <name type="common">Black poplar mushroom</name>
    <name type="synonym">Agrocybe aegerita</name>
    <dbReference type="NCBI Taxonomy" id="1973307"/>
    <lineage>
        <taxon>Eukaryota</taxon>
        <taxon>Fungi</taxon>
        <taxon>Dikarya</taxon>
        <taxon>Basidiomycota</taxon>
        <taxon>Agaricomycotina</taxon>
        <taxon>Agaricomycetes</taxon>
        <taxon>Agaricomycetidae</taxon>
        <taxon>Agaricales</taxon>
        <taxon>Agaricineae</taxon>
        <taxon>Bolbitiaceae</taxon>
        <taxon>Cyclocybe</taxon>
    </lineage>
</organism>
<dbReference type="Pfam" id="PF02213">
    <property type="entry name" value="GYF"/>
    <property type="match status" value="1"/>
</dbReference>
<feature type="compositionally biased region" description="Low complexity" evidence="1">
    <location>
        <begin position="989"/>
        <end position="1009"/>
    </location>
</feature>
<dbReference type="PANTHER" id="PTHR14445">
    <property type="entry name" value="GRB10 INTERACTING GYF PROTEIN"/>
    <property type="match status" value="1"/>
</dbReference>
<dbReference type="PANTHER" id="PTHR14445:SF36">
    <property type="entry name" value="FI03272P-RELATED"/>
    <property type="match status" value="1"/>
</dbReference>